<sequence>MVQEDNNNHTGFHYPTKSMNASAFLIATAFGAAFLAVEYKWYYQPDMFNPDVVLSIFSNEHMKARAAVRHALIDPNSAKFSTLRSVEADAARYVCGAVNARDKSGQSIDAAFVYTVAVDFARIDDDGRITQLRSGFRPCPTENDKVAQQKPALSPGMLSVAQTVQKVAPQAGTSTVSGLTTRAPAAGATASGGTMEQQLRELGARTVPPQSANGAQANLPGERGTGKESEWRADQPPVAWPKFPPDHPLARSTRKRSPSEALALATGVEERWNQAKLSGNVAMRPSSEEIKEACRALLGIDPTDSEYRKAWATFVHLQDIDRDVAMK</sequence>
<dbReference type="AlphaFoldDB" id="A0A1Y2JWW2"/>
<feature type="region of interest" description="Disordered" evidence="1">
    <location>
        <begin position="172"/>
        <end position="261"/>
    </location>
</feature>
<keyword evidence="2" id="KW-1133">Transmembrane helix</keyword>
<keyword evidence="2" id="KW-0472">Membrane</keyword>
<gene>
    <name evidence="3" type="ORF">BSZ19_08530</name>
</gene>
<dbReference type="Proteomes" id="UP000193335">
    <property type="component" value="Unassembled WGS sequence"/>
</dbReference>
<evidence type="ECO:0000256" key="1">
    <source>
        <dbReference type="SAM" id="MobiDB-lite"/>
    </source>
</evidence>
<dbReference type="RefSeq" id="WP_085399221.1">
    <property type="nucleotide sequence ID" value="NZ_NAFL01000217.1"/>
</dbReference>
<evidence type="ECO:0000256" key="2">
    <source>
        <dbReference type="SAM" id="Phobius"/>
    </source>
</evidence>
<feature type="compositionally biased region" description="Low complexity" evidence="1">
    <location>
        <begin position="178"/>
        <end position="194"/>
    </location>
</feature>
<feature type="compositionally biased region" description="Basic and acidic residues" evidence="1">
    <location>
        <begin position="224"/>
        <end position="233"/>
    </location>
</feature>
<feature type="transmembrane region" description="Helical" evidence="2">
    <location>
        <begin position="20"/>
        <end position="37"/>
    </location>
</feature>
<organism evidence="3 4">
    <name type="scientific">Bradyrhizobium japonicum</name>
    <dbReference type="NCBI Taxonomy" id="375"/>
    <lineage>
        <taxon>Bacteria</taxon>
        <taxon>Pseudomonadati</taxon>
        <taxon>Pseudomonadota</taxon>
        <taxon>Alphaproteobacteria</taxon>
        <taxon>Hyphomicrobiales</taxon>
        <taxon>Nitrobacteraceae</taxon>
        <taxon>Bradyrhizobium</taxon>
    </lineage>
</organism>
<comment type="caution">
    <text evidence="3">The sequence shown here is derived from an EMBL/GenBank/DDBJ whole genome shotgun (WGS) entry which is preliminary data.</text>
</comment>
<protein>
    <submittedName>
        <fullName evidence="3">Uncharacterized protein</fullName>
    </submittedName>
</protein>
<keyword evidence="2" id="KW-0812">Transmembrane</keyword>
<dbReference type="EMBL" id="NAFL01000217">
    <property type="protein sequence ID" value="OSJ35463.1"/>
    <property type="molecule type" value="Genomic_DNA"/>
</dbReference>
<name>A0A1Y2JWW2_BRAJP</name>
<evidence type="ECO:0000313" key="4">
    <source>
        <dbReference type="Proteomes" id="UP000193335"/>
    </source>
</evidence>
<reference evidence="3 4" key="1">
    <citation type="submission" date="2017-03" db="EMBL/GenBank/DDBJ databases">
        <title>Whole genome sequences of fourteen strains of Bradyrhizobium canariense and one strain of Bradyrhizobium japonicum isolated from Lupinus (Papilionoideae: Genisteae) species in Algeria.</title>
        <authorList>
            <person name="Crovadore J."/>
            <person name="Chekireb D."/>
            <person name="Brachmann A."/>
            <person name="Chablais R."/>
            <person name="Cochard B."/>
            <person name="Lefort F."/>
        </authorList>
    </citation>
    <scope>NUCLEOTIDE SEQUENCE [LARGE SCALE GENOMIC DNA]</scope>
    <source>
        <strain evidence="3 4">UBMA197</strain>
    </source>
</reference>
<evidence type="ECO:0000313" key="3">
    <source>
        <dbReference type="EMBL" id="OSJ35463.1"/>
    </source>
</evidence>
<accession>A0A1Y2JWW2</accession>
<proteinExistence type="predicted"/>